<dbReference type="OrthoDB" id="9815231at2"/>
<organism evidence="1 2">
    <name type="scientific">Porphyromonas levii</name>
    <dbReference type="NCBI Taxonomy" id="28114"/>
    <lineage>
        <taxon>Bacteria</taxon>
        <taxon>Pseudomonadati</taxon>
        <taxon>Bacteroidota</taxon>
        <taxon>Bacteroidia</taxon>
        <taxon>Bacteroidales</taxon>
        <taxon>Porphyromonadaceae</taxon>
        <taxon>Porphyromonas</taxon>
    </lineage>
</organism>
<dbReference type="InterPro" id="IPR012337">
    <property type="entry name" value="RNaseH-like_sf"/>
</dbReference>
<protein>
    <recommendedName>
        <fullName evidence="3">Integrase catalytic domain-containing protein</fullName>
    </recommendedName>
</protein>
<dbReference type="RefSeq" id="WP_134849367.1">
    <property type="nucleotide sequence ID" value="NZ_CP197400.1"/>
</dbReference>
<dbReference type="EMBL" id="SPNC01000002">
    <property type="protein sequence ID" value="TFH97444.1"/>
    <property type="molecule type" value="Genomic_DNA"/>
</dbReference>
<evidence type="ECO:0000313" key="1">
    <source>
        <dbReference type="EMBL" id="TFH97444.1"/>
    </source>
</evidence>
<reference evidence="1 2" key="1">
    <citation type="submission" date="2019-03" db="EMBL/GenBank/DDBJ databases">
        <title>Porphyromonas levii Isolated from the Uterus of Dairy Cows.</title>
        <authorList>
            <person name="Francis A.M."/>
        </authorList>
    </citation>
    <scope>NUCLEOTIDE SEQUENCE [LARGE SCALE GENOMIC DNA]</scope>
    <source>
        <strain evidence="1 2">AF5678</strain>
    </source>
</reference>
<dbReference type="Proteomes" id="UP000297225">
    <property type="component" value="Unassembled WGS sequence"/>
</dbReference>
<dbReference type="SUPFAM" id="SSF53098">
    <property type="entry name" value="Ribonuclease H-like"/>
    <property type="match status" value="1"/>
</dbReference>
<comment type="caution">
    <text evidence="1">The sequence shown here is derived from an EMBL/GenBank/DDBJ whole genome shotgun (WGS) entry which is preliminary data.</text>
</comment>
<evidence type="ECO:0000313" key="2">
    <source>
        <dbReference type="Proteomes" id="UP000297225"/>
    </source>
</evidence>
<evidence type="ECO:0008006" key="3">
    <source>
        <dbReference type="Google" id="ProtNLM"/>
    </source>
</evidence>
<keyword evidence="2" id="KW-1185">Reference proteome</keyword>
<name>A0A4Y8WSF5_9PORP</name>
<sequence length="75" mass="8344">MGVVNHGFYDHLNTTPKYIPTGHGMLFVSDITYLKTKGGFLYLSLTMDAYSRIITGFSLQRSLITDGPLEALDQT</sequence>
<dbReference type="AlphaFoldDB" id="A0A4Y8WSF5"/>
<accession>A0A4Y8WSF5</accession>
<gene>
    <name evidence="1" type="ORF">E4P47_00380</name>
</gene>
<proteinExistence type="predicted"/>